<protein>
    <recommendedName>
        <fullName evidence="3">Tetratricopeptide repeat protein</fullName>
    </recommendedName>
</protein>
<gene>
    <name evidence="1" type="ORF">KZ829_36765</name>
</gene>
<name>A0ABS7BEI8_9ACTN</name>
<dbReference type="RefSeq" id="WP_220148450.1">
    <property type="nucleotide sequence ID" value="NZ_JAHXZI010000026.1"/>
</dbReference>
<dbReference type="Proteomes" id="UP001519863">
    <property type="component" value="Unassembled WGS sequence"/>
</dbReference>
<evidence type="ECO:0000313" key="2">
    <source>
        <dbReference type="Proteomes" id="UP001519863"/>
    </source>
</evidence>
<evidence type="ECO:0000313" key="1">
    <source>
        <dbReference type="EMBL" id="MBW6439291.1"/>
    </source>
</evidence>
<reference evidence="1 2" key="1">
    <citation type="journal article" date="2013" name="Antonie Van Leeuwenhoek">
        <title>Actinoplanes hulinensis sp. nov., a novel actinomycete isolated from soybean root (Glycine max (L.) Merr).</title>
        <authorList>
            <person name="Shen Y."/>
            <person name="Liu C."/>
            <person name="Wang X."/>
            <person name="Zhao J."/>
            <person name="Jia F."/>
            <person name="Zhang Y."/>
            <person name="Wang L."/>
            <person name="Yang D."/>
            <person name="Xiang W."/>
        </authorList>
    </citation>
    <scope>NUCLEOTIDE SEQUENCE [LARGE SCALE GENOMIC DNA]</scope>
    <source>
        <strain evidence="1 2">NEAU-M9</strain>
    </source>
</reference>
<dbReference type="EMBL" id="JAHXZI010000026">
    <property type="protein sequence ID" value="MBW6439291.1"/>
    <property type="molecule type" value="Genomic_DNA"/>
</dbReference>
<keyword evidence="2" id="KW-1185">Reference proteome</keyword>
<organism evidence="1 2">
    <name type="scientific">Actinoplanes hulinensis</name>
    <dbReference type="NCBI Taxonomy" id="1144547"/>
    <lineage>
        <taxon>Bacteria</taxon>
        <taxon>Bacillati</taxon>
        <taxon>Actinomycetota</taxon>
        <taxon>Actinomycetes</taxon>
        <taxon>Micromonosporales</taxon>
        <taxon>Micromonosporaceae</taxon>
        <taxon>Actinoplanes</taxon>
    </lineage>
</organism>
<comment type="caution">
    <text evidence="1">The sequence shown here is derived from an EMBL/GenBank/DDBJ whole genome shotgun (WGS) entry which is preliminary data.</text>
</comment>
<accession>A0ABS7BEI8</accession>
<evidence type="ECO:0008006" key="3">
    <source>
        <dbReference type="Google" id="ProtNLM"/>
    </source>
</evidence>
<proteinExistence type="predicted"/>
<sequence>MTEALGEIGDAPAGQESSEFTAALEQARELVRRGETEAAWSVVAAAVPRWHSDDPLCIAPLTLLADPELSPLVTPQRAAWIATTPRGHDH</sequence>